<keyword evidence="1" id="KW-1133">Transmembrane helix</keyword>
<keyword evidence="3" id="KW-1185">Reference proteome</keyword>
<evidence type="ECO:0008006" key="4">
    <source>
        <dbReference type="Google" id="ProtNLM"/>
    </source>
</evidence>
<keyword evidence="1" id="KW-0812">Transmembrane</keyword>
<feature type="transmembrane region" description="Helical" evidence="1">
    <location>
        <begin position="274"/>
        <end position="294"/>
    </location>
</feature>
<proteinExistence type="predicted"/>
<sequence length="311" mass="33317">MIVPSQKQVPTDYKPADVTVEAPGATFVAAQLSATGPQVSVQHGTLRSTTVVTPDPKAAASLDNTLIWGAAQTTTWVESSVPISQAESRIALDQVSGAAVPWAGQCYFEAQMDPSKNTGCVPGSITFTGQLYLFPFDTQKKEYQYWEGALRTALPIAYRGTEKIDGLTTYRFEQAVPKTDLPADAATMAGLLAFLAPGARTGTMSYEGSRTLWVEPMTGAIVAYQERQHREVVPDTGATVVLLDATFKYDQATAKAILDDARDGRSQLLLLGRYLPIGLLVLGVLLVLGGVLLLRRRATAGPQPAELTTAR</sequence>
<organism evidence="2 3">
    <name type="scientific">Paractinoplanes durhamensis</name>
    <dbReference type="NCBI Taxonomy" id="113563"/>
    <lineage>
        <taxon>Bacteria</taxon>
        <taxon>Bacillati</taxon>
        <taxon>Actinomycetota</taxon>
        <taxon>Actinomycetes</taxon>
        <taxon>Micromonosporales</taxon>
        <taxon>Micromonosporaceae</taxon>
        <taxon>Paractinoplanes</taxon>
    </lineage>
</organism>
<keyword evidence="1" id="KW-0472">Membrane</keyword>
<evidence type="ECO:0000256" key="1">
    <source>
        <dbReference type="SAM" id="Phobius"/>
    </source>
</evidence>
<name>A0ABQ3ZAS0_9ACTN</name>
<accession>A0ABQ3ZAS0</accession>
<dbReference type="Proteomes" id="UP000637628">
    <property type="component" value="Unassembled WGS sequence"/>
</dbReference>
<reference evidence="2 3" key="1">
    <citation type="submission" date="2021-01" db="EMBL/GenBank/DDBJ databases">
        <title>Whole genome shotgun sequence of Actinoplanes durhamensis NBRC 14914.</title>
        <authorList>
            <person name="Komaki H."/>
            <person name="Tamura T."/>
        </authorList>
    </citation>
    <scope>NUCLEOTIDE SEQUENCE [LARGE SCALE GENOMIC DNA]</scope>
    <source>
        <strain evidence="2 3">NBRC 14914</strain>
    </source>
</reference>
<evidence type="ECO:0000313" key="2">
    <source>
        <dbReference type="EMBL" id="GIE06876.1"/>
    </source>
</evidence>
<gene>
    <name evidence="2" type="ORF">Adu01nite_82260</name>
</gene>
<dbReference type="Pfam" id="PF11271">
    <property type="entry name" value="PorA"/>
    <property type="match status" value="1"/>
</dbReference>
<protein>
    <recommendedName>
        <fullName evidence="4">DUF3068 domain-containing protein</fullName>
    </recommendedName>
</protein>
<dbReference type="EMBL" id="BOML01000070">
    <property type="protein sequence ID" value="GIE06876.1"/>
    <property type="molecule type" value="Genomic_DNA"/>
</dbReference>
<comment type="caution">
    <text evidence="2">The sequence shown here is derived from an EMBL/GenBank/DDBJ whole genome shotgun (WGS) entry which is preliminary data.</text>
</comment>
<evidence type="ECO:0000313" key="3">
    <source>
        <dbReference type="Proteomes" id="UP000637628"/>
    </source>
</evidence>
<dbReference type="InterPro" id="IPR021424">
    <property type="entry name" value="PorA"/>
</dbReference>